<dbReference type="KEGG" id="mpad:KEF85_00985"/>
<gene>
    <name evidence="13" type="ORF">KEF85_00985</name>
</gene>
<keyword evidence="3 8" id="KW-0349">Heme</keyword>
<dbReference type="EMBL" id="CP073754">
    <property type="protein sequence ID" value="QWF71102.1"/>
    <property type="molecule type" value="Genomic_DNA"/>
</dbReference>
<feature type="binding site" description="covalent" evidence="8">
    <location>
        <position position="159"/>
    </location>
    <ligand>
        <name>heme c</name>
        <dbReference type="ChEBI" id="CHEBI:61717"/>
        <label>2</label>
    </ligand>
</feature>
<dbReference type="RefSeq" id="WP_215582706.1">
    <property type="nucleotide sequence ID" value="NZ_CP073754.1"/>
</dbReference>
<evidence type="ECO:0000256" key="11">
    <source>
        <dbReference type="SAM" id="SignalP"/>
    </source>
</evidence>
<evidence type="ECO:0000256" key="5">
    <source>
        <dbReference type="ARBA" id="ARBA00022764"/>
    </source>
</evidence>
<dbReference type="GO" id="GO:0020037">
    <property type="term" value="F:heme binding"/>
    <property type="evidence" value="ECO:0007669"/>
    <property type="project" value="InterPro"/>
</dbReference>
<dbReference type="InterPro" id="IPR036909">
    <property type="entry name" value="Cyt_c-like_dom_sf"/>
</dbReference>
<dbReference type="Gene3D" id="1.10.760.10">
    <property type="entry name" value="Cytochrome c-like domain"/>
    <property type="match status" value="2"/>
</dbReference>
<dbReference type="GO" id="GO:0042597">
    <property type="term" value="C:periplasmic space"/>
    <property type="evidence" value="ECO:0007669"/>
    <property type="project" value="UniProtKB-SubCell"/>
</dbReference>
<comment type="PTM">
    <text evidence="8">Binds 2 heme c groups covalently per subunit.</text>
</comment>
<evidence type="ECO:0000256" key="6">
    <source>
        <dbReference type="ARBA" id="ARBA00022982"/>
    </source>
</evidence>
<feature type="signal peptide" evidence="11">
    <location>
        <begin position="1"/>
        <end position="23"/>
    </location>
</feature>
<keyword evidence="4 9" id="KW-0479">Metal-binding</keyword>
<feature type="binding site" description="axial binding residue" evidence="9">
    <location>
        <position position="160"/>
    </location>
    <ligand>
        <name>heme c</name>
        <dbReference type="ChEBI" id="CHEBI:61717"/>
        <label>2</label>
    </ligand>
    <ligandPart>
        <name>Fe</name>
        <dbReference type="ChEBI" id="CHEBI:18248"/>
    </ligandPart>
</feature>
<organism evidence="13 14">
    <name type="scientific">Methylomonas paludis</name>
    <dbReference type="NCBI Taxonomy" id="1173101"/>
    <lineage>
        <taxon>Bacteria</taxon>
        <taxon>Pseudomonadati</taxon>
        <taxon>Pseudomonadota</taxon>
        <taxon>Gammaproteobacteria</taxon>
        <taxon>Methylococcales</taxon>
        <taxon>Methylococcaceae</taxon>
        <taxon>Methylomonas</taxon>
    </lineage>
</organism>
<sequence>MIKTLLTVSISFALLAAPGIAGAQGNAGPGKAKAASCAGCHGEDGNSQMPGFPKLAGQHKAYLVKQLQAFKSGARISPMMAALAAGLDDQAVDEISEYYANSKISANPPPVLPVSDDDDDAPAKTDDQKKAELTTLIAQGSDLYRNGNLATAVSACVACHGPYAEGNKPAAFPALHSQHADYLIKTLSDFKTGVRSKSKENMMHMIAVKMSDQEIKAVAYYISTLK</sequence>
<dbReference type="GO" id="GO:0009055">
    <property type="term" value="F:electron transfer activity"/>
    <property type="evidence" value="ECO:0007669"/>
    <property type="project" value="InterPro"/>
</dbReference>
<dbReference type="AlphaFoldDB" id="A0A975R9I8"/>
<keyword evidence="6" id="KW-0249">Electron transport</keyword>
<keyword evidence="11" id="KW-0732">Signal</keyword>
<dbReference type="PIRSF" id="PIRSF000005">
    <property type="entry name" value="Cytochrome_c4"/>
    <property type="match status" value="1"/>
</dbReference>
<evidence type="ECO:0000256" key="1">
    <source>
        <dbReference type="ARBA" id="ARBA00004418"/>
    </source>
</evidence>
<evidence type="ECO:0000313" key="13">
    <source>
        <dbReference type="EMBL" id="QWF71102.1"/>
    </source>
</evidence>
<name>A0A975R9I8_9GAMM</name>
<keyword evidence="7 9" id="KW-0408">Iron</keyword>
<dbReference type="InterPro" id="IPR024167">
    <property type="entry name" value="Cytochrome_c4-like"/>
</dbReference>
<feature type="domain" description="Cytochrome c" evidence="12">
    <location>
        <begin position="135"/>
        <end position="226"/>
    </location>
</feature>
<evidence type="ECO:0000313" key="14">
    <source>
        <dbReference type="Proteomes" id="UP000676649"/>
    </source>
</evidence>
<feature type="chain" id="PRO_5037354798" evidence="11">
    <location>
        <begin position="24"/>
        <end position="226"/>
    </location>
</feature>
<dbReference type="PROSITE" id="PS51007">
    <property type="entry name" value="CYTC"/>
    <property type="match status" value="2"/>
</dbReference>
<feature type="binding site" description="covalent" evidence="8">
    <location>
        <position position="156"/>
    </location>
    <ligand>
        <name>heme c</name>
        <dbReference type="ChEBI" id="CHEBI:61717"/>
        <label>2</label>
    </ligand>
</feature>
<keyword evidence="14" id="KW-1185">Reference proteome</keyword>
<evidence type="ECO:0000256" key="10">
    <source>
        <dbReference type="SAM" id="MobiDB-lite"/>
    </source>
</evidence>
<comment type="subcellular location">
    <subcellularLocation>
        <location evidence="1">Periplasm</location>
    </subcellularLocation>
</comment>
<dbReference type="PANTHER" id="PTHR33751:SF9">
    <property type="entry name" value="CYTOCHROME C4"/>
    <property type="match status" value="1"/>
</dbReference>
<dbReference type="GO" id="GO:0005506">
    <property type="term" value="F:iron ion binding"/>
    <property type="evidence" value="ECO:0007669"/>
    <property type="project" value="InterPro"/>
</dbReference>
<evidence type="ECO:0000256" key="9">
    <source>
        <dbReference type="PIRSR" id="PIRSR000005-2"/>
    </source>
</evidence>
<keyword evidence="5" id="KW-0574">Periplasm</keyword>
<evidence type="ECO:0000256" key="3">
    <source>
        <dbReference type="ARBA" id="ARBA00022617"/>
    </source>
</evidence>
<evidence type="ECO:0000256" key="8">
    <source>
        <dbReference type="PIRSR" id="PIRSR000005-1"/>
    </source>
</evidence>
<feature type="binding site" description="covalent" evidence="8">
    <location>
        <position position="37"/>
    </location>
    <ligand>
        <name>heme c</name>
        <dbReference type="ChEBI" id="CHEBI:61717"/>
        <label>1</label>
    </ligand>
</feature>
<evidence type="ECO:0000256" key="2">
    <source>
        <dbReference type="ARBA" id="ARBA00022448"/>
    </source>
</evidence>
<feature type="binding site" description="axial binding residue" evidence="9">
    <location>
        <position position="80"/>
    </location>
    <ligand>
        <name>heme c</name>
        <dbReference type="ChEBI" id="CHEBI:61717"/>
        <label>1</label>
    </ligand>
    <ligandPart>
        <name>Fe</name>
        <dbReference type="ChEBI" id="CHEBI:18248"/>
    </ligandPart>
</feature>
<dbReference type="InterPro" id="IPR009056">
    <property type="entry name" value="Cyt_c-like_dom"/>
</dbReference>
<feature type="binding site" description="axial binding residue" evidence="9">
    <location>
        <position position="41"/>
    </location>
    <ligand>
        <name>heme c</name>
        <dbReference type="ChEBI" id="CHEBI:61717"/>
        <label>1</label>
    </ligand>
    <ligandPart>
        <name>Fe</name>
        <dbReference type="ChEBI" id="CHEBI:18248"/>
    </ligandPart>
</feature>
<dbReference type="InterPro" id="IPR050597">
    <property type="entry name" value="Cytochrome_c_Oxidase_Subunit"/>
</dbReference>
<keyword evidence="2" id="KW-0813">Transport</keyword>
<feature type="region of interest" description="Disordered" evidence="10">
    <location>
        <begin position="107"/>
        <end position="128"/>
    </location>
</feature>
<evidence type="ECO:0000259" key="12">
    <source>
        <dbReference type="PROSITE" id="PS51007"/>
    </source>
</evidence>
<feature type="binding site" description="covalent" evidence="8">
    <location>
        <position position="40"/>
    </location>
    <ligand>
        <name>heme c</name>
        <dbReference type="ChEBI" id="CHEBI:61717"/>
        <label>1</label>
    </ligand>
</feature>
<protein>
    <submittedName>
        <fullName evidence="13">Cytochrome c4</fullName>
    </submittedName>
</protein>
<evidence type="ECO:0000256" key="7">
    <source>
        <dbReference type="ARBA" id="ARBA00023004"/>
    </source>
</evidence>
<dbReference type="Pfam" id="PF00034">
    <property type="entry name" value="Cytochrom_C"/>
    <property type="match status" value="2"/>
</dbReference>
<evidence type="ECO:0000256" key="4">
    <source>
        <dbReference type="ARBA" id="ARBA00022723"/>
    </source>
</evidence>
<accession>A0A975R9I8</accession>
<dbReference type="SUPFAM" id="SSF46626">
    <property type="entry name" value="Cytochrome c"/>
    <property type="match status" value="2"/>
</dbReference>
<dbReference type="Proteomes" id="UP000676649">
    <property type="component" value="Chromosome"/>
</dbReference>
<reference evidence="13" key="1">
    <citation type="submission" date="2021-04" db="EMBL/GenBank/DDBJ databases">
        <title>Draft genome sequence data of methanotrophic Methylovulum sp. strain S1L and Methylomonas sp. strain S2AM isolated from boreal lake water columns.</title>
        <authorList>
            <person name="Rissanen A.J."/>
            <person name="Mangayil R."/>
            <person name="Svenning M.M."/>
            <person name="Khanongnuch R."/>
        </authorList>
    </citation>
    <scope>NUCLEOTIDE SEQUENCE</scope>
    <source>
        <strain evidence="13">S2AM</strain>
    </source>
</reference>
<proteinExistence type="predicted"/>
<feature type="domain" description="Cytochrome c" evidence="12">
    <location>
        <begin position="25"/>
        <end position="103"/>
    </location>
</feature>
<feature type="binding site" description="axial binding residue" evidence="9">
    <location>
        <position position="203"/>
    </location>
    <ligand>
        <name>heme c</name>
        <dbReference type="ChEBI" id="CHEBI:61717"/>
        <label>2</label>
    </ligand>
    <ligandPart>
        <name>Fe</name>
        <dbReference type="ChEBI" id="CHEBI:18248"/>
    </ligandPart>
</feature>
<dbReference type="PANTHER" id="PTHR33751">
    <property type="entry name" value="CBB3-TYPE CYTOCHROME C OXIDASE SUBUNIT FIXP"/>
    <property type="match status" value="1"/>
</dbReference>